<accession>A0A2S9VDA1</accession>
<feature type="transmembrane region" description="Helical" evidence="2">
    <location>
        <begin position="113"/>
        <end position="133"/>
    </location>
</feature>
<dbReference type="Gene3D" id="1.10.260.40">
    <property type="entry name" value="lambda repressor-like DNA-binding domains"/>
    <property type="match status" value="1"/>
</dbReference>
<feature type="transmembrane region" description="Helical" evidence="2">
    <location>
        <begin position="145"/>
        <end position="163"/>
    </location>
</feature>
<proteinExistence type="predicted"/>
<dbReference type="GO" id="GO:0003677">
    <property type="term" value="F:DNA binding"/>
    <property type="evidence" value="ECO:0007669"/>
    <property type="project" value="InterPro"/>
</dbReference>
<dbReference type="Pfam" id="PF01381">
    <property type="entry name" value="HTH_3"/>
    <property type="match status" value="1"/>
</dbReference>
<sequence length="179" mass="20024">MQLKINANKLKQLRESRCWSQQQLADMSGLSLRTVQRIEAKSVASQESVKCLGAVFDIGITDLFADDAFTDNPAPDSPQPDKEALSAPSSIENDQNESPRTEQGKLEIRKLHIAFWIVLASHLFGFYGIFSAFGEQRIDESTFQLLKNTVSIALVISAIVYFFKHNRLKKKYGLGSSLL</sequence>
<comment type="caution">
    <text evidence="4">The sequence shown here is derived from an EMBL/GenBank/DDBJ whole genome shotgun (WGS) entry which is preliminary data.</text>
</comment>
<dbReference type="InterPro" id="IPR010982">
    <property type="entry name" value="Lambda_DNA-bd_dom_sf"/>
</dbReference>
<reference evidence="5" key="1">
    <citation type="journal article" date="2020" name="Int. J. Syst. Evol. Microbiol.">
        <title>Alteromonas alba sp. nov., a marine bacterium isolated from the seawater of the West Pacific Ocean.</title>
        <authorList>
            <person name="Sun C."/>
            <person name="Wu Y.-H."/>
            <person name="Xamxidin M."/>
            <person name="Cheng H."/>
            <person name="Xu X.-W."/>
        </authorList>
    </citation>
    <scope>NUCLEOTIDE SEQUENCE [LARGE SCALE GENOMIC DNA]</scope>
    <source>
        <strain evidence="5">190</strain>
    </source>
</reference>
<dbReference type="CDD" id="cd00093">
    <property type="entry name" value="HTH_XRE"/>
    <property type="match status" value="1"/>
</dbReference>
<dbReference type="OrthoDB" id="21915at2"/>
<protein>
    <recommendedName>
        <fullName evidence="3">HTH cro/C1-type domain-containing protein</fullName>
    </recommendedName>
</protein>
<evidence type="ECO:0000256" key="1">
    <source>
        <dbReference type="SAM" id="MobiDB-lite"/>
    </source>
</evidence>
<keyword evidence="2" id="KW-1133">Transmembrane helix</keyword>
<organism evidence="4 5">
    <name type="scientific">Alteromonas alba</name>
    <dbReference type="NCBI Taxonomy" id="2079529"/>
    <lineage>
        <taxon>Bacteria</taxon>
        <taxon>Pseudomonadati</taxon>
        <taxon>Pseudomonadota</taxon>
        <taxon>Gammaproteobacteria</taxon>
        <taxon>Alteromonadales</taxon>
        <taxon>Alteromonadaceae</taxon>
        <taxon>Alteromonas/Salinimonas group</taxon>
        <taxon>Alteromonas</taxon>
    </lineage>
</organism>
<dbReference type="SUPFAM" id="SSF47413">
    <property type="entry name" value="lambda repressor-like DNA-binding domains"/>
    <property type="match status" value="1"/>
</dbReference>
<feature type="domain" description="HTH cro/C1-type" evidence="3">
    <location>
        <begin position="10"/>
        <end position="63"/>
    </location>
</feature>
<dbReference type="EMBL" id="PVNP01000051">
    <property type="protein sequence ID" value="PRO74406.1"/>
    <property type="molecule type" value="Genomic_DNA"/>
</dbReference>
<evidence type="ECO:0000313" key="4">
    <source>
        <dbReference type="EMBL" id="PRO74406.1"/>
    </source>
</evidence>
<evidence type="ECO:0000313" key="5">
    <source>
        <dbReference type="Proteomes" id="UP000238949"/>
    </source>
</evidence>
<dbReference type="RefSeq" id="WP_105933876.1">
    <property type="nucleotide sequence ID" value="NZ_PVNP01000051.1"/>
</dbReference>
<keyword evidence="5" id="KW-1185">Reference proteome</keyword>
<feature type="region of interest" description="Disordered" evidence="1">
    <location>
        <begin position="70"/>
        <end position="102"/>
    </location>
</feature>
<gene>
    <name evidence="4" type="ORF">C6Y40_06470</name>
</gene>
<evidence type="ECO:0000259" key="3">
    <source>
        <dbReference type="PROSITE" id="PS50943"/>
    </source>
</evidence>
<name>A0A2S9VDA1_9ALTE</name>
<dbReference type="PROSITE" id="PS50943">
    <property type="entry name" value="HTH_CROC1"/>
    <property type="match status" value="1"/>
</dbReference>
<dbReference type="SMART" id="SM00530">
    <property type="entry name" value="HTH_XRE"/>
    <property type="match status" value="1"/>
</dbReference>
<evidence type="ECO:0000256" key="2">
    <source>
        <dbReference type="SAM" id="Phobius"/>
    </source>
</evidence>
<feature type="compositionally biased region" description="Polar residues" evidence="1">
    <location>
        <begin position="87"/>
        <end position="96"/>
    </location>
</feature>
<dbReference type="AlphaFoldDB" id="A0A2S9VDA1"/>
<keyword evidence="2" id="KW-0812">Transmembrane</keyword>
<dbReference type="Proteomes" id="UP000238949">
    <property type="component" value="Unassembled WGS sequence"/>
</dbReference>
<keyword evidence="2" id="KW-0472">Membrane</keyword>
<dbReference type="InterPro" id="IPR001387">
    <property type="entry name" value="Cro/C1-type_HTH"/>
</dbReference>